<dbReference type="PANTHER" id="PTHR10411:SF8">
    <property type="entry name" value="FI09246P"/>
    <property type="match status" value="1"/>
</dbReference>
<proteinExistence type="predicted"/>
<gene>
    <name evidence="1" type="primary">ORF172923</name>
    <name evidence="2" type="synonym">ORF172926</name>
</gene>
<dbReference type="GO" id="GO:0051726">
    <property type="term" value="P:regulation of cell cycle"/>
    <property type="evidence" value="ECO:0007669"/>
    <property type="project" value="InterPro"/>
</dbReference>
<evidence type="ECO:0000313" key="2">
    <source>
        <dbReference type="EMBL" id="CEK89798.1"/>
    </source>
</evidence>
<dbReference type="GO" id="GO:0005737">
    <property type="term" value="C:cytoplasm"/>
    <property type="evidence" value="ECO:0007669"/>
    <property type="project" value="TreeGrafter"/>
</dbReference>
<evidence type="ECO:0008006" key="3">
    <source>
        <dbReference type="Google" id="ProtNLM"/>
    </source>
</evidence>
<accession>A0A0B7BA61</accession>
<dbReference type="InterPro" id="IPR029064">
    <property type="entry name" value="Ribosomal_eL30-like_sf"/>
</dbReference>
<dbReference type="InterPro" id="IPR024824">
    <property type="entry name" value="GADD45"/>
</dbReference>
<dbReference type="GO" id="GO:0005634">
    <property type="term" value="C:nucleus"/>
    <property type="evidence" value="ECO:0007669"/>
    <property type="project" value="InterPro"/>
</dbReference>
<evidence type="ECO:0000313" key="1">
    <source>
        <dbReference type="EMBL" id="CEK89797.1"/>
    </source>
</evidence>
<dbReference type="EMBL" id="HACG01042932">
    <property type="protein sequence ID" value="CEK89797.1"/>
    <property type="molecule type" value="Transcribed_RNA"/>
</dbReference>
<dbReference type="EMBL" id="HACG01042933">
    <property type="protein sequence ID" value="CEK89798.1"/>
    <property type="molecule type" value="Transcribed_RNA"/>
</dbReference>
<reference evidence="1" key="1">
    <citation type="submission" date="2014-12" db="EMBL/GenBank/DDBJ databases">
        <title>Insight into the proteome of Arion vulgaris.</title>
        <authorList>
            <person name="Aradska J."/>
            <person name="Bulat T."/>
            <person name="Smidak R."/>
            <person name="Sarate P."/>
            <person name="Gangsoo J."/>
            <person name="Sialana F."/>
            <person name="Bilban M."/>
            <person name="Lubec G."/>
        </authorList>
    </citation>
    <scope>NUCLEOTIDE SEQUENCE</scope>
    <source>
        <tissue evidence="1">Skin</tissue>
    </source>
</reference>
<dbReference type="PANTHER" id="PTHR10411">
    <property type="entry name" value="GROWTH ARREST AND DNA DAMAGE-INDUCIBLE PROTEIN GADD45"/>
    <property type="match status" value="1"/>
</dbReference>
<dbReference type="AlphaFoldDB" id="A0A0B7BA61"/>
<sequence length="165" mass="18262">MTRTDVLSLSMDTAEFMQKSPEMTTCDVVSSAIGQAAMEGRLIHGLSDCVTALKKNPNDVVICILPMNTNNDVNQNIQRLLIESICLEYDILILKLDVNVLQSGMSSYNAVSETGTLKLISGKVFVSSDLDCFLIQSSTEGIDCSDKKLIHLFQDIWNDHQEMPE</sequence>
<dbReference type="Gene3D" id="3.30.1330.30">
    <property type="match status" value="1"/>
</dbReference>
<organism evidence="1">
    <name type="scientific">Arion vulgaris</name>
    <dbReference type="NCBI Taxonomy" id="1028688"/>
    <lineage>
        <taxon>Eukaryota</taxon>
        <taxon>Metazoa</taxon>
        <taxon>Spiralia</taxon>
        <taxon>Lophotrochozoa</taxon>
        <taxon>Mollusca</taxon>
        <taxon>Gastropoda</taxon>
        <taxon>Heterobranchia</taxon>
        <taxon>Euthyneura</taxon>
        <taxon>Panpulmonata</taxon>
        <taxon>Eupulmonata</taxon>
        <taxon>Stylommatophora</taxon>
        <taxon>Helicina</taxon>
        <taxon>Arionoidea</taxon>
        <taxon>Arionidae</taxon>
        <taxon>Arion</taxon>
    </lineage>
</organism>
<name>A0A0B7BA61_9EUPU</name>
<protein>
    <recommendedName>
        <fullName evidence="3">Ribosomal protein L7Ae/L30e/S12e/Gadd45 domain-containing protein</fullName>
    </recommendedName>
</protein>